<keyword evidence="2" id="KW-0378">Hydrolase</keyword>
<dbReference type="InterPro" id="IPR029052">
    <property type="entry name" value="Metallo-depent_PP-like"/>
</dbReference>
<dbReference type="InterPro" id="IPR004843">
    <property type="entry name" value="Calcineurin-like_PHP"/>
</dbReference>
<gene>
    <name evidence="5" type="ORF">CEG14_21975</name>
</gene>
<sequence>MFHVVSGLIGLYLVWRYVCRLRTSVPVRVVLSGLLMMFILHHWLVSRRFGSMASPEIPGELIMVLGAVFGGLILFACMMLLRDLVGALTWLFSRSAGRRILARTGVAHGLAALSLALGVIGVWQAVKVPEVRELEVRVAGLPAAFEGYRIVHLTDLHTSRLLQGPWMRAVVDRANSLDPALIVISGDLVDGTPEARANDFPPLADLRATDGVYGVPGNHEYYAAYGQWMNVFRDLGIRMLVNEHAVVRRGDGALVVAGVADQVGPTRGEIGPDIGRALAGRPDGAPVLLLDHRPGNAQANRAAGADIQLSGHTHGGHARGLDLMVAAANSGFVSGRYAVDGMTLYVSNGAGLWPGFPIRLGVPSEITRITLRAAS</sequence>
<dbReference type="Pfam" id="PF00149">
    <property type="entry name" value="Metallophos"/>
    <property type="match status" value="1"/>
</dbReference>
<evidence type="ECO:0000313" key="5">
    <source>
        <dbReference type="EMBL" id="OZI29289.1"/>
    </source>
</evidence>
<proteinExistence type="predicted"/>
<keyword evidence="1" id="KW-0479">Metal-binding</keyword>
<evidence type="ECO:0000256" key="3">
    <source>
        <dbReference type="SAM" id="Phobius"/>
    </source>
</evidence>
<dbReference type="GO" id="GO:0008758">
    <property type="term" value="F:UDP-2,3-diacylglucosamine hydrolase activity"/>
    <property type="evidence" value="ECO:0007669"/>
    <property type="project" value="TreeGrafter"/>
</dbReference>
<dbReference type="Proteomes" id="UP000217005">
    <property type="component" value="Unassembled WGS sequence"/>
</dbReference>
<dbReference type="Gene3D" id="3.60.21.10">
    <property type="match status" value="1"/>
</dbReference>
<keyword evidence="3" id="KW-0812">Transmembrane</keyword>
<feature type="domain" description="Calcineurin-like phosphoesterase" evidence="4">
    <location>
        <begin position="149"/>
        <end position="315"/>
    </location>
</feature>
<dbReference type="RefSeq" id="WP_094828527.1">
    <property type="nucleotide sequence ID" value="NZ_NEVL01000005.1"/>
</dbReference>
<evidence type="ECO:0000256" key="2">
    <source>
        <dbReference type="ARBA" id="ARBA00022801"/>
    </source>
</evidence>
<dbReference type="InterPro" id="IPR051158">
    <property type="entry name" value="Metallophosphoesterase_sf"/>
</dbReference>
<dbReference type="GO" id="GO:0046872">
    <property type="term" value="F:metal ion binding"/>
    <property type="evidence" value="ECO:0007669"/>
    <property type="project" value="UniProtKB-KW"/>
</dbReference>
<dbReference type="PANTHER" id="PTHR31302:SF31">
    <property type="entry name" value="PHOSPHODIESTERASE YAEI"/>
    <property type="match status" value="1"/>
</dbReference>
<dbReference type="OrthoDB" id="9780884at2"/>
<feature type="transmembrane region" description="Helical" evidence="3">
    <location>
        <begin position="57"/>
        <end position="81"/>
    </location>
</feature>
<comment type="caution">
    <text evidence="5">The sequence shown here is derived from an EMBL/GenBank/DDBJ whole genome shotgun (WGS) entry which is preliminary data.</text>
</comment>
<dbReference type="EMBL" id="NEVL01000005">
    <property type="protein sequence ID" value="OZI29289.1"/>
    <property type="molecule type" value="Genomic_DNA"/>
</dbReference>
<keyword evidence="3" id="KW-1133">Transmembrane helix</keyword>
<protein>
    <submittedName>
        <fullName evidence="5">Phosphoesterase</fullName>
    </submittedName>
</protein>
<organism evidence="5 6">
    <name type="scientific">Bordetella genomosp. 1</name>
    <dbReference type="NCBI Taxonomy" id="1395607"/>
    <lineage>
        <taxon>Bacteria</taxon>
        <taxon>Pseudomonadati</taxon>
        <taxon>Pseudomonadota</taxon>
        <taxon>Betaproteobacteria</taxon>
        <taxon>Burkholderiales</taxon>
        <taxon>Alcaligenaceae</taxon>
        <taxon>Bordetella</taxon>
    </lineage>
</organism>
<evidence type="ECO:0000313" key="6">
    <source>
        <dbReference type="Proteomes" id="UP000217005"/>
    </source>
</evidence>
<accession>A0A261RW29</accession>
<evidence type="ECO:0000256" key="1">
    <source>
        <dbReference type="ARBA" id="ARBA00022723"/>
    </source>
</evidence>
<reference evidence="5 6" key="1">
    <citation type="submission" date="2017-05" db="EMBL/GenBank/DDBJ databases">
        <title>Complete and WGS of Bordetella genogroups.</title>
        <authorList>
            <person name="Spilker T."/>
            <person name="LiPuma J."/>
        </authorList>
    </citation>
    <scope>NUCLEOTIDE SEQUENCE [LARGE SCALE GENOMIC DNA]</scope>
    <source>
        <strain evidence="5 6">AU17610</strain>
    </source>
</reference>
<feature type="transmembrane region" description="Helical" evidence="3">
    <location>
        <begin position="25"/>
        <end position="45"/>
    </location>
</feature>
<dbReference type="AlphaFoldDB" id="A0A261RW29"/>
<dbReference type="PANTHER" id="PTHR31302">
    <property type="entry name" value="TRANSMEMBRANE PROTEIN WITH METALLOPHOSPHOESTERASE DOMAIN-RELATED"/>
    <property type="match status" value="1"/>
</dbReference>
<dbReference type="SUPFAM" id="SSF56300">
    <property type="entry name" value="Metallo-dependent phosphatases"/>
    <property type="match status" value="1"/>
</dbReference>
<dbReference type="GO" id="GO:0016020">
    <property type="term" value="C:membrane"/>
    <property type="evidence" value="ECO:0007669"/>
    <property type="project" value="GOC"/>
</dbReference>
<keyword evidence="3" id="KW-0472">Membrane</keyword>
<evidence type="ECO:0000259" key="4">
    <source>
        <dbReference type="Pfam" id="PF00149"/>
    </source>
</evidence>
<dbReference type="CDD" id="cd07385">
    <property type="entry name" value="MPP_YkuE_C"/>
    <property type="match status" value="1"/>
</dbReference>
<name>A0A261RW29_9BORD</name>
<dbReference type="GO" id="GO:0009245">
    <property type="term" value="P:lipid A biosynthetic process"/>
    <property type="evidence" value="ECO:0007669"/>
    <property type="project" value="TreeGrafter"/>
</dbReference>
<feature type="transmembrane region" description="Helical" evidence="3">
    <location>
        <begin position="101"/>
        <end position="123"/>
    </location>
</feature>